<keyword evidence="16" id="KW-1185">Reference proteome</keyword>
<evidence type="ECO:0000259" key="14">
    <source>
        <dbReference type="Pfam" id="PF16824"/>
    </source>
</evidence>
<evidence type="ECO:0000256" key="1">
    <source>
        <dbReference type="ARBA" id="ARBA00004418"/>
    </source>
</evidence>
<reference evidence="16" key="1">
    <citation type="submission" date="2009-05" db="EMBL/GenBank/DDBJ databases">
        <title>Complete sequence of Tolumonas auensis DSM 9187.</title>
        <authorList>
            <consortium name="US DOE Joint Genome Institute"/>
            <person name="Lucas S."/>
            <person name="Copeland A."/>
            <person name="Lapidus A."/>
            <person name="Glavina del Rio T."/>
            <person name="Tice H."/>
            <person name="Bruce D."/>
            <person name="Goodwin L."/>
            <person name="Pitluck S."/>
            <person name="Chertkov O."/>
            <person name="Brettin T."/>
            <person name="Detter J.C."/>
            <person name="Han C."/>
            <person name="Larimer F."/>
            <person name="Land M."/>
            <person name="Hauser L."/>
            <person name="Kyrpides N."/>
            <person name="Mikhailova N."/>
            <person name="Spring S."/>
            <person name="Beller H."/>
        </authorList>
    </citation>
    <scope>NUCLEOTIDE SEQUENCE [LARGE SCALE GENOMIC DNA]</scope>
    <source>
        <strain evidence="16">DSM 9187 / TA4</strain>
    </source>
</reference>
<accession>C4LEL0</accession>
<dbReference type="KEGG" id="tau:Tola_1412"/>
<feature type="disulfide bond" evidence="11">
    <location>
        <begin position="40"/>
        <end position="214"/>
    </location>
</feature>
<dbReference type="Gene3D" id="2.60.120.1380">
    <property type="entry name" value="C-terminal carbohydrate-binding module"/>
    <property type="match status" value="1"/>
</dbReference>
<evidence type="ECO:0000256" key="5">
    <source>
        <dbReference type="ARBA" id="ARBA00022679"/>
    </source>
</evidence>
<evidence type="ECO:0000256" key="4">
    <source>
        <dbReference type="ARBA" id="ARBA00013937"/>
    </source>
</evidence>
<name>C4LEL0_TOLAT</name>
<comment type="pathway">
    <text evidence="2">Glycan biosynthesis; alginate biosynthesis.</text>
</comment>
<evidence type="ECO:0000259" key="13">
    <source>
        <dbReference type="Pfam" id="PF16822"/>
    </source>
</evidence>
<dbReference type="AlphaFoldDB" id="C4LEL0"/>
<feature type="signal peptide" evidence="12">
    <location>
        <begin position="1"/>
        <end position="20"/>
    </location>
</feature>
<dbReference type="HOGENOM" id="CLU_651753_0_0_6"/>
<keyword evidence="6 12" id="KW-0732">Signal</keyword>
<evidence type="ECO:0000256" key="3">
    <source>
        <dbReference type="ARBA" id="ARBA00006553"/>
    </source>
</evidence>
<evidence type="ECO:0000256" key="7">
    <source>
        <dbReference type="ARBA" id="ARBA00022764"/>
    </source>
</evidence>
<keyword evidence="7" id="KW-0574">Periplasm</keyword>
<dbReference type="UniPathway" id="UPA00286"/>
<evidence type="ECO:0000313" key="15">
    <source>
        <dbReference type="EMBL" id="ACQ93027.1"/>
    </source>
</evidence>
<keyword evidence="5" id="KW-0808">Transferase</keyword>
<reference evidence="15 16" key="2">
    <citation type="journal article" date="2011" name="Stand. Genomic Sci.">
        <title>Complete genome sequence of Tolumonas auensis type strain (TA 4).</title>
        <authorList>
            <person name="Chertkov O."/>
            <person name="Copeland A."/>
            <person name="Lucas S."/>
            <person name="Lapidus A."/>
            <person name="Berry K.W."/>
            <person name="Detter J.C."/>
            <person name="Del Rio T.G."/>
            <person name="Hammon N."/>
            <person name="Dalin E."/>
            <person name="Tice H."/>
            <person name="Pitluck S."/>
            <person name="Richardson P."/>
            <person name="Bruce D."/>
            <person name="Goodwin L."/>
            <person name="Han C."/>
            <person name="Tapia R."/>
            <person name="Saunders E."/>
            <person name="Schmutz J."/>
            <person name="Brettin T."/>
            <person name="Larimer F."/>
            <person name="Land M."/>
            <person name="Hauser L."/>
            <person name="Spring S."/>
            <person name="Rohde M."/>
            <person name="Kyrpides N.C."/>
            <person name="Ivanova N."/>
            <person name="Goker M."/>
            <person name="Beller H.R."/>
            <person name="Klenk H.P."/>
            <person name="Woyke T."/>
        </authorList>
    </citation>
    <scope>NUCLEOTIDE SEQUENCE [LARGE SCALE GENOMIC DNA]</scope>
    <source>
        <strain evidence="16">DSM 9187 / TA4</strain>
    </source>
</reference>
<dbReference type="GO" id="GO:0042121">
    <property type="term" value="P:alginic acid biosynthetic process"/>
    <property type="evidence" value="ECO:0007669"/>
    <property type="project" value="UniProtKB-UniPathway"/>
</dbReference>
<evidence type="ECO:0000256" key="9">
    <source>
        <dbReference type="ARBA" id="ARBA00023157"/>
    </source>
</evidence>
<dbReference type="RefSeq" id="WP_015878499.1">
    <property type="nucleotide sequence ID" value="NC_012691.1"/>
</dbReference>
<keyword evidence="9 11" id="KW-1015">Disulfide bond</keyword>
<feature type="chain" id="PRO_5002940298" description="Alginate biosynthesis protein AlgX" evidence="12">
    <location>
        <begin position="21"/>
        <end position="453"/>
    </location>
</feature>
<dbReference type="GO" id="GO:0042597">
    <property type="term" value="C:periplasmic space"/>
    <property type="evidence" value="ECO:0007669"/>
    <property type="project" value="UniProtKB-SubCell"/>
</dbReference>
<dbReference type="Pfam" id="PF16822">
    <property type="entry name" value="ALGX"/>
    <property type="match status" value="1"/>
</dbReference>
<organism evidence="15 16">
    <name type="scientific">Tolumonas auensis (strain DSM 9187 / NBRC 110442 / TA 4)</name>
    <dbReference type="NCBI Taxonomy" id="595494"/>
    <lineage>
        <taxon>Bacteria</taxon>
        <taxon>Pseudomonadati</taxon>
        <taxon>Pseudomonadota</taxon>
        <taxon>Gammaproteobacteria</taxon>
        <taxon>Aeromonadales</taxon>
        <taxon>Aeromonadaceae</taxon>
        <taxon>Tolumonas</taxon>
    </lineage>
</organism>
<dbReference type="InterPro" id="IPR038639">
    <property type="entry name" value="AlgX_C_sf"/>
</dbReference>
<gene>
    <name evidence="15" type="ordered locus">Tola_1412</name>
</gene>
<evidence type="ECO:0000256" key="10">
    <source>
        <dbReference type="ARBA" id="ARBA00032384"/>
    </source>
</evidence>
<dbReference type="STRING" id="595494.Tola_1412"/>
<evidence type="ECO:0000256" key="8">
    <source>
        <dbReference type="ARBA" id="ARBA00022841"/>
    </source>
</evidence>
<feature type="domain" description="Alginate biosynthesis protein AlgX C-terminal carbohydrate-binding module" evidence="14">
    <location>
        <begin position="326"/>
        <end position="443"/>
    </location>
</feature>
<feature type="disulfide bond" evidence="11">
    <location>
        <begin position="327"/>
        <end position="441"/>
    </location>
</feature>
<evidence type="ECO:0000256" key="2">
    <source>
        <dbReference type="ARBA" id="ARBA00005182"/>
    </source>
</evidence>
<sequence length="453" mass="50411">MTNYRNMLMVVALVCGSSLAATPGSANDPQYVAEPCCQLCPDAQQGNANVPGGLQEGRDGWLFTSASRALAPADSEYRMLLSLFARQLAEKGTSLMLVMPPPRSLMYAEKQRGKSDADSLQMYLQTLNEFRQAGIQVPAYEQLLLQTGEKTEPFFFKRDLNWTSAGARKSADFVATEIRKLPLFHQLPEQRFVTQTQGWLKVSGELNNQSGAACGGQRYPLEYTPHVVTQAVSDDTNKPNRILLVGSSRSVDSHFNFNGFLQQALARKIENHTDATGNSTQSWLKMLASDRFQHQPPALVLWELPYESRELSTSLLRQMVALVGNGCETRPVLLHEVKTISVPQTEDLIFANKLLETAPEQLVFDLTFNNPKIEQLLLTVWFSDGGKSDFQIRKNTASVTDGRFSFVLGNIQSKQQRQFVSMDLTLPDSQSRNLKVSANVCRLQGKLLQAAGR</sequence>
<protein>
    <recommendedName>
        <fullName evidence="4">Alginate biosynthesis protein AlgX</fullName>
    </recommendedName>
    <alternativeName>
        <fullName evidence="10">Probable alginate O-acetyltransferase AlgX</fullName>
    </alternativeName>
</protein>
<dbReference type="Proteomes" id="UP000009073">
    <property type="component" value="Chromosome"/>
</dbReference>
<dbReference type="GO" id="GO:0016740">
    <property type="term" value="F:transferase activity"/>
    <property type="evidence" value="ECO:0007669"/>
    <property type="project" value="UniProtKB-KW"/>
</dbReference>
<dbReference type="Pfam" id="PF16824">
    <property type="entry name" value="CBM_26"/>
    <property type="match status" value="1"/>
</dbReference>
<dbReference type="EMBL" id="CP001616">
    <property type="protein sequence ID" value="ACQ93027.1"/>
    <property type="molecule type" value="Genomic_DNA"/>
</dbReference>
<dbReference type="eggNOG" id="ENOG502Z8PP">
    <property type="taxonomic scope" value="Bacteria"/>
</dbReference>
<evidence type="ECO:0000256" key="6">
    <source>
        <dbReference type="ARBA" id="ARBA00022729"/>
    </source>
</evidence>
<proteinExistence type="inferred from homology"/>
<keyword evidence="8" id="KW-0016">Alginate biosynthesis</keyword>
<evidence type="ECO:0000313" key="16">
    <source>
        <dbReference type="Proteomes" id="UP000009073"/>
    </source>
</evidence>
<comment type="similarity">
    <text evidence="3">Belongs to the AlgX family.</text>
</comment>
<dbReference type="CDD" id="cd14487">
    <property type="entry name" value="AlgX_C"/>
    <property type="match status" value="1"/>
</dbReference>
<dbReference type="CDD" id="cd14441">
    <property type="entry name" value="AlgX_N"/>
    <property type="match status" value="1"/>
</dbReference>
<dbReference type="InterPro" id="IPR031811">
    <property type="entry name" value="ALGX/ALGJ_SGNH-like"/>
</dbReference>
<feature type="domain" description="AlgX/AlgJ SGNH hydrolase-like" evidence="13">
    <location>
        <begin position="55"/>
        <end position="305"/>
    </location>
</feature>
<dbReference type="InterPro" id="IPR034655">
    <property type="entry name" value="AlgX_N"/>
</dbReference>
<evidence type="ECO:0000256" key="11">
    <source>
        <dbReference type="PIRSR" id="PIRSR638639-51"/>
    </source>
</evidence>
<evidence type="ECO:0000256" key="12">
    <source>
        <dbReference type="SAM" id="SignalP"/>
    </source>
</evidence>
<dbReference type="InterPro" id="IPR031798">
    <property type="entry name" value="AlgX_C"/>
</dbReference>
<comment type="subcellular location">
    <subcellularLocation>
        <location evidence="1">Periplasm</location>
    </subcellularLocation>
</comment>